<proteinExistence type="predicted"/>
<organism evidence="1 2">
    <name type="scientific">Halomarina oriensis</name>
    <dbReference type="NCBI Taxonomy" id="671145"/>
    <lineage>
        <taxon>Archaea</taxon>
        <taxon>Methanobacteriati</taxon>
        <taxon>Methanobacteriota</taxon>
        <taxon>Stenosarchaea group</taxon>
        <taxon>Halobacteria</taxon>
        <taxon>Halobacteriales</taxon>
        <taxon>Natronomonadaceae</taxon>
        <taxon>Halomarina</taxon>
    </lineage>
</organism>
<name>A0A6B0GS86_9EURY</name>
<keyword evidence="2" id="KW-1185">Reference proteome</keyword>
<accession>A0A6B0GS86</accession>
<dbReference type="Proteomes" id="UP000451471">
    <property type="component" value="Unassembled WGS sequence"/>
</dbReference>
<sequence>MSDCAIENVITNVAEFQPDPFSEPKMVRHFVCGDCDASLETQPIPRHRRIGGRR</sequence>
<evidence type="ECO:0000313" key="2">
    <source>
        <dbReference type="Proteomes" id="UP000451471"/>
    </source>
</evidence>
<evidence type="ECO:0000313" key="1">
    <source>
        <dbReference type="EMBL" id="MWG36559.1"/>
    </source>
</evidence>
<comment type="caution">
    <text evidence="1">The sequence shown here is derived from an EMBL/GenBank/DDBJ whole genome shotgun (WGS) entry which is preliminary data.</text>
</comment>
<dbReference type="RefSeq" id="WP_158206211.1">
    <property type="nucleotide sequence ID" value="NZ_WSZK01000036.1"/>
</dbReference>
<protein>
    <submittedName>
        <fullName evidence="1">Uncharacterized protein</fullName>
    </submittedName>
</protein>
<gene>
    <name evidence="1" type="ORF">GQS65_19050</name>
</gene>
<reference evidence="1 2" key="1">
    <citation type="submission" date="2019-12" db="EMBL/GenBank/DDBJ databases">
        <title>Halocatena pleomorpha gen. nov. sp. nov., an extremely halophilic archaeon of family Halobacteriaceae isolated from saltpan soil.</title>
        <authorList>
            <person name="Pal Y."/>
            <person name="Verma A."/>
            <person name="Krishnamurthi S."/>
            <person name="Kumar P."/>
        </authorList>
    </citation>
    <scope>NUCLEOTIDE SEQUENCE [LARGE SCALE GENOMIC DNA]</scope>
    <source>
        <strain evidence="1 2">JCM 16495</strain>
    </source>
</reference>
<dbReference type="AlphaFoldDB" id="A0A6B0GS86"/>
<dbReference type="EMBL" id="WSZK01000036">
    <property type="protein sequence ID" value="MWG36559.1"/>
    <property type="molecule type" value="Genomic_DNA"/>
</dbReference>